<evidence type="ECO:0000313" key="3">
    <source>
        <dbReference type="EMBL" id="GAC94719.1"/>
    </source>
</evidence>
<dbReference type="OrthoDB" id="269496at2759"/>
<proteinExistence type="inferred from homology"/>
<feature type="domain" description="Isochorismatase-like" evidence="2">
    <location>
        <begin position="16"/>
        <end position="172"/>
    </location>
</feature>
<dbReference type="InterPro" id="IPR036380">
    <property type="entry name" value="Isochorismatase-like_sf"/>
</dbReference>
<dbReference type="HOGENOM" id="CLU_066901_0_0_1"/>
<protein>
    <submittedName>
        <fullName evidence="3">Isochorismatase</fullName>
    </submittedName>
</protein>
<evidence type="ECO:0000256" key="1">
    <source>
        <dbReference type="ARBA" id="ARBA00006336"/>
    </source>
</evidence>
<dbReference type="InterPro" id="IPR050993">
    <property type="entry name" value="Isochorismatase_domain"/>
</dbReference>
<dbReference type="RefSeq" id="XP_012188306.1">
    <property type="nucleotide sequence ID" value="XM_012332916.1"/>
</dbReference>
<organism evidence="3 4">
    <name type="scientific">Pseudozyma hubeiensis (strain SY62)</name>
    <name type="common">Yeast</name>
    <dbReference type="NCBI Taxonomy" id="1305764"/>
    <lineage>
        <taxon>Eukaryota</taxon>
        <taxon>Fungi</taxon>
        <taxon>Dikarya</taxon>
        <taxon>Basidiomycota</taxon>
        <taxon>Ustilaginomycotina</taxon>
        <taxon>Ustilaginomycetes</taxon>
        <taxon>Ustilaginales</taxon>
        <taxon>Ustilaginaceae</taxon>
        <taxon>Pseudozyma</taxon>
    </lineage>
</organism>
<comment type="similarity">
    <text evidence="1">Belongs to the isochorismatase family.</text>
</comment>
<dbReference type="AlphaFoldDB" id="R9P0R9"/>
<keyword evidence="4" id="KW-1185">Reference proteome</keyword>
<dbReference type="PANTHER" id="PTHR14119:SF3">
    <property type="entry name" value="ISOCHORISMATASE DOMAIN-CONTAINING PROTEIN 2"/>
    <property type="match status" value="1"/>
</dbReference>
<evidence type="ECO:0000259" key="2">
    <source>
        <dbReference type="Pfam" id="PF00857"/>
    </source>
</evidence>
<gene>
    <name evidence="3" type="ORF">PHSY_002292</name>
</gene>
<dbReference type="Pfam" id="PF00857">
    <property type="entry name" value="Isochorismatase"/>
    <property type="match status" value="1"/>
</dbReference>
<reference evidence="4" key="1">
    <citation type="journal article" date="2013" name="Genome Announc.">
        <title>Draft genome sequence of the basidiomycetous yeast-like fungus Pseudozyma hubeiensis SY62, which produces an abundant amount of the biosurfactant mannosylerythritol lipids.</title>
        <authorList>
            <person name="Konishi M."/>
            <person name="Hatada Y."/>
            <person name="Horiuchi J."/>
        </authorList>
    </citation>
    <scope>NUCLEOTIDE SEQUENCE [LARGE SCALE GENOMIC DNA]</scope>
    <source>
        <strain evidence="4">SY62</strain>
    </source>
</reference>
<dbReference type="GeneID" id="24107585"/>
<accession>R9P0R9</accession>
<dbReference type="SUPFAM" id="SSF52499">
    <property type="entry name" value="Isochorismatase-like hydrolases"/>
    <property type="match status" value="1"/>
</dbReference>
<dbReference type="InterPro" id="IPR000868">
    <property type="entry name" value="Isochorismatase-like_dom"/>
</dbReference>
<dbReference type="eggNOG" id="KOG4044">
    <property type="taxonomic scope" value="Eukaryota"/>
</dbReference>
<dbReference type="PANTHER" id="PTHR14119">
    <property type="entry name" value="HYDROLASE"/>
    <property type="match status" value="1"/>
</dbReference>
<sequence>MAAAAFRTARIELPKTAFFLCDMQERFKTAIANFDLITTTSARMLKAAKILDVPVFTTEQNPKALGATVAPLSELLKDLPEISASAVHPKTKFSMDLPNITDKWLQSAGDIKHVVIFGIESHVCVLQTTLDLLDRGIQVHVIKDGVSSCNVGEIDVALERMRSSGAQITTSESVLFQMLVDASHPKFKAISGLIKEEKQNIKEAVNTLGLAKY</sequence>
<dbReference type="Proteomes" id="UP000014071">
    <property type="component" value="Unassembled WGS sequence"/>
</dbReference>
<name>R9P0R9_PSEHS</name>
<dbReference type="EMBL" id="DF238785">
    <property type="protein sequence ID" value="GAC94719.1"/>
    <property type="molecule type" value="Genomic_DNA"/>
</dbReference>
<evidence type="ECO:0000313" key="4">
    <source>
        <dbReference type="Proteomes" id="UP000014071"/>
    </source>
</evidence>
<dbReference type="STRING" id="1305764.R9P0R9"/>
<dbReference type="Gene3D" id="3.40.50.850">
    <property type="entry name" value="Isochorismatase-like"/>
    <property type="match status" value="1"/>
</dbReference>